<keyword evidence="1" id="KW-1133">Transmembrane helix</keyword>
<comment type="caution">
    <text evidence="2">The sequence shown here is derived from an EMBL/GenBank/DDBJ whole genome shotgun (WGS) entry which is preliminary data.</text>
</comment>
<keyword evidence="1" id="KW-0472">Membrane</keyword>
<evidence type="ECO:0000313" key="2">
    <source>
        <dbReference type="EMBL" id="GAA1786455.1"/>
    </source>
</evidence>
<dbReference type="Proteomes" id="UP001500218">
    <property type="component" value="Unassembled WGS sequence"/>
</dbReference>
<feature type="transmembrane region" description="Helical" evidence="1">
    <location>
        <begin position="41"/>
        <end position="66"/>
    </location>
</feature>
<dbReference type="EMBL" id="BAAALT010000009">
    <property type="protein sequence ID" value="GAA1786455.1"/>
    <property type="molecule type" value="Genomic_DNA"/>
</dbReference>
<organism evidence="2 3">
    <name type="scientific">Luedemannella flava</name>
    <dbReference type="NCBI Taxonomy" id="349316"/>
    <lineage>
        <taxon>Bacteria</taxon>
        <taxon>Bacillati</taxon>
        <taxon>Actinomycetota</taxon>
        <taxon>Actinomycetes</taxon>
        <taxon>Micromonosporales</taxon>
        <taxon>Micromonosporaceae</taxon>
        <taxon>Luedemannella</taxon>
    </lineage>
</organism>
<gene>
    <name evidence="2" type="ORF">GCM10009682_05700</name>
</gene>
<keyword evidence="3" id="KW-1185">Reference proteome</keyword>
<sequence>MALDLVLASMSIALGLLVRVCFPIAVTALDIDVSERFGIAAGLGLLGLAVIGVIALVRAGLFAWLWHLVF</sequence>
<feature type="transmembrane region" description="Helical" evidence="1">
    <location>
        <begin position="6"/>
        <end position="29"/>
    </location>
</feature>
<keyword evidence="1" id="KW-0812">Transmembrane</keyword>
<reference evidence="3" key="1">
    <citation type="journal article" date="2019" name="Int. J. Syst. Evol. Microbiol.">
        <title>The Global Catalogue of Microorganisms (GCM) 10K type strain sequencing project: providing services to taxonomists for standard genome sequencing and annotation.</title>
        <authorList>
            <consortium name="The Broad Institute Genomics Platform"/>
            <consortium name="The Broad Institute Genome Sequencing Center for Infectious Disease"/>
            <person name="Wu L."/>
            <person name="Ma J."/>
        </authorList>
    </citation>
    <scope>NUCLEOTIDE SEQUENCE [LARGE SCALE GENOMIC DNA]</scope>
    <source>
        <strain evidence="3">JCM 13250</strain>
    </source>
</reference>
<protein>
    <submittedName>
        <fullName evidence="2">Uncharacterized protein</fullName>
    </submittedName>
</protein>
<evidence type="ECO:0000256" key="1">
    <source>
        <dbReference type="SAM" id="Phobius"/>
    </source>
</evidence>
<accession>A0ABP4XRT9</accession>
<proteinExistence type="predicted"/>
<evidence type="ECO:0000313" key="3">
    <source>
        <dbReference type="Proteomes" id="UP001500218"/>
    </source>
</evidence>
<name>A0ABP4XRT9_9ACTN</name>